<reference evidence="9 10" key="1">
    <citation type="submission" date="2024-09" db="EMBL/GenBank/DDBJ databases">
        <authorList>
            <person name="Sun Q."/>
            <person name="Mori K."/>
        </authorList>
    </citation>
    <scope>NUCLEOTIDE SEQUENCE [LARGE SCALE GENOMIC DNA]</scope>
    <source>
        <strain evidence="9 10">TBRC 1432</strain>
    </source>
</reference>
<dbReference type="PANTHER" id="PTHR43742">
    <property type="entry name" value="TRIMETHYLAMINE-N-OXIDE REDUCTASE"/>
    <property type="match status" value="1"/>
</dbReference>
<evidence type="ECO:0000256" key="6">
    <source>
        <dbReference type="ARBA" id="ARBA00023004"/>
    </source>
</evidence>
<dbReference type="Pfam" id="PF04879">
    <property type="entry name" value="Molybdop_Fe4S4"/>
    <property type="match status" value="1"/>
</dbReference>
<evidence type="ECO:0000259" key="8">
    <source>
        <dbReference type="PROSITE" id="PS51669"/>
    </source>
</evidence>
<keyword evidence="4" id="KW-0479">Metal-binding</keyword>
<dbReference type="InterPro" id="IPR050612">
    <property type="entry name" value="Prok_Mopterin_Oxidored"/>
</dbReference>
<gene>
    <name evidence="9" type="ORF">ACFFH7_44720</name>
</gene>
<dbReference type="PROSITE" id="PS00490">
    <property type="entry name" value="MOLYBDOPTERIN_PROK_2"/>
    <property type="match status" value="1"/>
</dbReference>
<dbReference type="RefSeq" id="WP_273941910.1">
    <property type="nucleotide sequence ID" value="NZ_CP097263.1"/>
</dbReference>
<dbReference type="SUPFAM" id="SSF50692">
    <property type="entry name" value="ADC-like"/>
    <property type="match status" value="1"/>
</dbReference>
<evidence type="ECO:0000256" key="1">
    <source>
        <dbReference type="ARBA" id="ARBA00001942"/>
    </source>
</evidence>
<organism evidence="9 10">
    <name type="scientific">Kutzneria chonburiensis</name>
    <dbReference type="NCBI Taxonomy" id="1483604"/>
    <lineage>
        <taxon>Bacteria</taxon>
        <taxon>Bacillati</taxon>
        <taxon>Actinomycetota</taxon>
        <taxon>Actinomycetes</taxon>
        <taxon>Pseudonocardiales</taxon>
        <taxon>Pseudonocardiaceae</taxon>
        <taxon>Kutzneria</taxon>
    </lineage>
</organism>
<dbReference type="Gene3D" id="3.30.200.210">
    <property type="match status" value="1"/>
</dbReference>
<evidence type="ECO:0000256" key="2">
    <source>
        <dbReference type="ARBA" id="ARBA00010312"/>
    </source>
</evidence>
<evidence type="ECO:0000256" key="3">
    <source>
        <dbReference type="ARBA" id="ARBA00022505"/>
    </source>
</evidence>
<dbReference type="Gene3D" id="3.40.228.10">
    <property type="entry name" value="Dimethylsulfoxide Reductase, domain 2"/>
    <property type="match status" value="1"/>
</dbReference>
<keyword evidence="6" id="KW-0408">Iron</keyword>
<sequence>MSPTWHKTACSLCYVNCGIEVLTDTDAGTRAITRVRGDKDNPRTQGYLCQKAQRLTWYGNHNDRLDTPLRRRPDGTHEPISWDQALTEIATKLTTIKNQDSAANRPGSMAYVGGGGQGNHSGGGYGFALRKWMNSTRFFGALSQEKTGDFWVNGKMFGGQTNHTAEGVEDCDLLLVIGCNPWLANGFNRARSAVNDIKNDPARKMIVVDPRRTETAEVADVHLPLRPGTDAYLLAAILALIIQRNGQDENFLEHHTIGYDDVAATLAKVPVDAWIAHTEVPRADVDKAVDLILQANAMTVRVELGIQQGRNSTLNSYLEKLLYLITGNFGRPGTNALHSWLMPLWSESRGERSEITGFEYIGGMLPLNTLAEEILADHPHRARILWVESSNPANTAADTAGIERAIRAAELSVVIDVAYTETAALADYVLPAASQHEKWEFTFFDFEFPTNYFHLRPPLFDPLPGTLVEAEIYTRLFDKLGVLPDQSTLDELTNTDRASLLKAAAPILQENPAIAPILLYRTLGRTLPDGAATAAVLWPGCLTLAKRMPIPVQRALQSTNEGPALAAELFDRILTSPSGTPFTQHEYDEVWQLMRHDRVNLAVPELLSWLEKLDPANDRPDPDFPLSLINGQRRRHNANQILRPPSWRRTDPDGALHVRTDDLKAINANEGDWVAVVSRTGRIVVKAEIDDSLRKGQLALPHGFGMAVPDGHGGRVLNGPRINVLTDATDRDPIAGTPHHKDMPVRLEPATAEEAETAERDAEIVHALISAGS</sequence>
<dbReference type="Pfam" id="PF01568">
    <property type="entry name" value="Molydop_binding"/>
    <property type="match status" value="1"/>
</dbReference>
<protein>
    <submittedName>
        <fullName evidence="9">Molybdopterin-dependent oxidoreductase</fullName>
    </submittedName>
</protein>
<dbReference type="InterPro" id="IPR009010">
    <property type="entry name" value="Asp_de-COase-like_dom_sf"/>
</dbReference>
<evidence type="ECO:0000256" key="4">
    <source>
        <dbReference type="ARBA" id="ARBA00022723"/>
    </source>
</evidence>
<dbReference type="Gene3D" id="2.40.40.20">
    <property type="match status" value="1"/>
</dbReference>
<dbReference type="PROSITE" id="PS51669">
    <property type="entry name" value="4FE4S_MOW_BIS_MGD"/>
    <property type="match status" value="1"/>
</dbReference>
<dbReference type="Proteomes" id="UP001589810">
    <property type="component" value="Unassembled WGS sequence"/>
</dbReference>
<keyword evidence="3" id="KW-0500">Molybdenum</keyword>
<dbReference type="InterPro" id="IPR006963">
    <property type="entry name" value="Mopterin_OxRdtase_4Fe-4S_dom"/>
</dbReference>
<keyword evidence="10" id="KW-1185">Reference proteome</keyword>
<feature type="domain" description="4Fe-4S Mo/W bis-MGD-type" evidence="8">
    <location>
        <begin position="3"/>
        <end position="63"/>
    </location>
</feature>
<dbReference type="SMART" id="SM00926">
    <property type="entry name" value="Molybdop_Fe4S4"/>
    <property type="match status" value="1"/>
</dbReference>
<comment type="similarity">
    <text evidence="2">Belongs to the prokaryotic molybdopterin-containing oxidoreductase family.</text>
</comment>
<comment type="cofactor">
    <cofactor evidence="1">
        <name>Mo-bis(molybdopterin guanine dinucleotide)</name>
        <dbReference type="ChEBI" id="CHEBI:60539"/>
    </cofactor>
</comment>
<accession>A0ABV6N7W1</accession>
<dbReference type="SUPFAM" id="SSF53706">
    <property type="entry name" value="Formate dehydrogenase/DMSO reductase, domains 1-3"/>
    <property type="match status" value="1"/>
</dbReference>
<dbReference type="PANTHER" id="PTHR43742:SF2">
    <property type="entry name" value="ASSIMILATORY NITRATE REDUCTASE CATALYTIC SUBUNIT"/>
    <property type="match status" value="1"/>
</dbReference>
<evidence type="ECO:0000256" key="7">
    <source>
        <dbReference type="ARBA" id="ARBA00023014"/>
    </source>
</evidence>
<dbReference type="InterPro" id="IPR006657">
    <property type="entry name" value="MoPterin_dinucl-bd_dom"/>
</dbReference>
<dbReference type="InterPro" id="IPR006656">
    <property type="entry name" value="Mopterin_OxRdtase"/>
</dbReference>
<keyword evidence="5" id="KW-0560">Oxidoreductase</keyword>
<proteinExistence type="inferred from homology"/>
<dbReference type="EMBL" id="JBHLUD010000019">
    <property type="protein sequence ID" value="MFC0548677.1"/>
    <property type="molecule type" value="Genomic_DNA"/>
</dbReference>
<evidence type="ECO:0000313" key="9">
    <source>
        <dbReference type="EMBL" id="MFC0548677.1"/>
    </source>
</evidence>
<name>A0ABV6N7W1_9PSEU</name>
<evidence type="ECO:0000256" key="5">
    <source>
        <dbReference type="ARBA" id="ARBA00023002"/>
    </source>
</evidence>
<dbReference type="InterPro" id="IPR006655">
    <property type="entry name" value="Mopterin_OxRdtase_prok_CS"/>
</dbReference>
<dbReference type="Pfam" id="PF00384">
    <property type="entry name" value="Molybdopterin"/>
    <property type="match status" value="1"/>
</dbReference>
<evidence type="ECO:0000313" key="10">
    <source>
        <dbReference type="Proteomes" id="UP001589810"/>
    </source>
</evidence>
<comment type="caution">
    <text evidence="9">The sequence shown here is derived from an EMBL/GenBank/DDBJ whole genome shotgun (WGS) entry which is preliminary data.</text>
</comment>
<keyword evidence="7" id="KW-0411">Iron-sulfur</keyword>
<dbReference type="Gene3D" id="3.40.50.740">
    <property type="match status" value="1"/>
</dbReference>